<dbReference type="Ensembl" id="ENSCCNT00000036856.1">
    <property type="protein sequence ID" value="ENSCCNP00000029227.1"/>
    <property type="gene ID" value="ENSCCNG00000028050.1"/>
</dbReference>
<proteinExistence type="predicted"/>
<evidence type="ECO:0000313" key="1">
    <source>
        <dbReference type="Ensembl" id="ENSCCNP00000029227.1"/>
    </source>
</evidence>
<protein>
    <submittedName>
        <fullName evidence="1">Uncharacterized protein</fullName>
    </submittedName>
</protein>
<sequence length="148" mass="16758">MWRLVSSLFKALKTPLPALGWDSASLMDINNLLALVEDIVCLQNMARQGFWEESKKTEDSFALTLGTMHVKKKTQHLKPKLAQSGSWKDSTYRQCLYLQLECMEQELQLVGPRGFPKHHSHAQALRQLQTLKSCLRGQPGLLPPACAR</sequence>
<organism evidence="1">
    <name type="scientific">Castor canadensis</name>
    <name type="common">American beaver</name>
    <dbReference type="NCBI Taxonomy" id="51338"/>
    <lineage>
        <taxon>Eukaryota</taxon>
        <taxon>Metazoa</taxon>
        <taxon>Chordata</taxon>
        <taxon>Craniata</taxon>
        <taxon>Vertebrata</taxon>
        <taxon>Euteleostomi</taxon>
        <taxon>Mammalia</taxon>
        <taxon>Eutheria</taxon>
        <taxon>Euarchontoglires</taxon>
        <taxon>Glires</taxon>
        <taxon>Rodentia</taxon>
        <taxon>Castorimorpha</taxon>
        <taxon>Castoridae</taxon>
        <taxon>Castor</taxon>
    </lineage>
</organism>
<dbReference type="AlphaFoldDB" id="A0A8C0XPL9"/>
<reference evidence="1" key="1">
    <citation type="submission" date="2023-09" db="UniProtKB">
        <authorList>
            <consortium name="Ensembl"/>
        </authorList>
    </citation>
    <scope>IDENTIFICATION</scope>
</reference>
<name>A0A8C0XPL9_CASCN</name>
<accession>A0A8C0XPL9</accession>